<dbReference type="PANTHER" id="PTHR30441:SF8">
    <property type="entry name" value="DUF748 DOMAIN-CONTAINING PROTEIN"/>
    <property type="match status" value="1"/>
</dbReference>
<evidence type="ECO:0000313" key="2">
    <source>
        <dbReference type="Proteomes" id="UP000013909"/>
    </source>
</evidence>
<dbReference type="Proteomes" id="UP000013909">
    <property type="component" value="Unassembled WGS sequence"/>
</dbReference>
<sequence length="1053" mass="119657">MFIMTRRRWIILGVMVFLPVLLVTAAVFAVYKNQRALTQMALESVNSQFAGLLVIDDSHIAPFAQFPYISIDLQGVRFYESKDITREPIFETSDLYLGFDVLEVIRGHYNVKKIRVSSGFVDLVKNDQGELNLLQAIAMETEAGASNQAVSFKLKEIRVEDFVFSFSDTTMGQEVLAEVSQIRSSIGMNDTDVFLDVKTSMVLTVSKDRQPTFFQNKAIQLDWDIDYKVAEKLLTISPSRLAVQDGVFTVEGTVGVASELDMDLKIYGEKPDFSLFSAFAPTDVADALKRYKNEGQIYFLGTIRGRAGNGEMPSIAVEFGCENAFFVNTVAERRIDELSFSGFFTNGKEKSLRTSELRLQNFYAKPEEGVFQGQLVIRNFEDPFIKVNLNADLDLEFLGQFFEIEGLRRIRGQVLLDMDFDELIDLDMPADQIARLKEGLDSELQLKNLSFTLPGYPHAVTNANGYAVMDNGRIRLDFLRFKVAESDFEFSGELSDFPAVFHRRDVPVTAKLEAKSNRVAFSELLAFDSALVASTSEELTDFNVKLAFASTGKQLAYFENLPLGTFRIEDLSGKLKKYPHELHQFDVKIVVEPSRLVVEDFSGYIDTSDFQFSGILTNYDKWFSDVKTGKSRFDFNLTSKSLVVRDLLSYNGENYLPESYRDEVLRGFNLQGALDLNYDTTFQSADLMVNRLEGKFNVHPLKLESFSGRVKIDKGNILVEKLGGRMGKSEFEMDLAYFSGKDTVNKIRDNHLAIRAKALDLDALLNYDPYSKEPVNHADTFNIFELPFSHMKFTADIERLNYHTYWFEDLRAVLRTTPDHFLYVDTLHVRLADGSLAMNGYFNGSDSSNIYFHSTMVAEKLDIDRMMIKFDNFGQDVMINENLHGKVSGTIVSRFLVHPDLTPIVEKSEARMDLVVYDGSLVNFAPLRAMSSYFRDRNLNVVRFDTLQNTFDLKNGVLHIPKMNINSSLGFIEMSGRQSLDLNMDYFIRIPLGLVTQVGFRSLFGGRTREDVDPEQEDAIVFRDQNRRIRFVNLNIAGDPNNFRVSLGRDRGQ</sequence>
<proteinExistence type="predicted"/>
<organism evidence="1 2">
    <name type="scientific">Lunatimonas lonarensis</name>
    <dbReference type="NCBI Taxonomy" id="1232681"/>
    <lineage>
        <taxon>Bacteria</taxon>
        <taxon>Pseudomonadati</taxon>
        <taxon>Bacteroidota</taxon>
        <taxon>Cytophagia</taxon>
        <taxon>Cytophagales</taxon>
        <taxon>Cyclobacteriaceae</taxon>
    </lineage>
</organism>
<dbReference type="PATRIC" id="fig|1288963.3.peg.4833"/>
<dbReference type="AlphaFoldDB" id="R7ZKW7"/>
<dbReference type="PANTHER" id="PTHR30441">
    <property type="entry name" value="DUF748 DOMAIN-CONTAINING PROTEIN"/>
    <property type="match status" value="1"/>
</dbReference>
<dbReference type="EMBL" id="AQHR01000126">
    <property type="protein sequence ID" value="EON74735.1"/>
    <property type="molecule type" value="Genomic_DNA"/>
</dbReference>
<accession>R7ZKW7</accession>
<protein>
    <submittedName>
        <fullName evidence="1">Uncharacterized protein</fullName>
    </submittedName>
</protein>
<name>R7ZKW7_9BACT</name>
<evidence type="ECO:0000313" key="1">
    <source>
        <dbReference type="EMBL" id="EON74735.1"/>
    </source>
</evidence>
<dbReference type="STRING" id="1232681.ADIS_4846"/>
<reference evidence="1 2" key="1">
    <citation type="submission" date="2013-02" db="EMBL/GenBank/DDBJ databases">
        <title>A novel strain isolated from Lonar lake, Maharashtra, India.</title>
        <authorList>
            <person name="Singh A."/>
        </authorList>
    </citation>
    <scope>NUCLEOTIDE SEQUENCE [LARGE SCALE GENOMIC DNA]</scope>
    <source>
        <strain evidence="1 2">AK24</strain>
    </source>
</reference>
<dbReference type="GO" id="GO:0005886">
    <property type="term" value="C:plasma membrane"/>
    <property type="evidence" value="ECO:0007669"/>
    <property type="project" value="TreeGrafter"/>
</dbReference>
<dbReference type="GO" id="GO:0090313">
    <property type="term" value="P:regulation of protein targeting to membrane"/>
    <property type="evidence" value="ECO:0007669"/>
    <property type="project" value="TreeGrafter"/>
</dbReference>
<dbReference type="InterPro" id="IPR052894">
    <property type="entry name" value="AsmA-related"/>
</dbReference>
<keyword evidence="2" id="KW-1185">Reference proteome</keyword>
<comment type="caution">
    <text evidence="1">The sequence shown here is derived from an EMBL/GenBank/DDBJ whole genome shotgun (WGS) entry which is preliminary data.</text>
</comment>
<gene>
    <name evidence="1" type="ORF">ADIS_4846</name>
</gene>